<feature type="domain" description="ABC transporter" evidence="4">
    <location>
        <begin position="65"/>
        <end position="305"/>
    </location>
</feature>
<dbReference type="Proteomes" id="UP001500967">
    <property type="component" value="Unassembled WGS sequence"/>
</dbReference>
<reference evidence="6" key="1">
    <citation type="journal article" date="2019" name="Int. J. Syst. Evol. Microbiol.">
        <title>The Global Catalogue of Microorganisms (GCM) 10K type strain sequencing project: providing services to taxonomists for standard genome sequencing and annotation.</title>
        <authorList>
            <consortium name="The Broad Institute Genomics Platform"/>
            <consortium name="The Broad Institute Genome Sequencing Center for Infectious Disease"/>
            <person name="Wu L."/>
            <person name="Ma J."/>
        </authorList>
    </citation>
    <scope>NUCLEOTIDE SEQUENCE [LARGE SCALE GENOMIC DNA]</scope>
    <source>
        <strain evidence="6">JCM 10425</strain>
    </source>
</reference>
<evidence type="ECO:0000259" key="4">
    <source>
        <dbReference type="PROSITE" id="PS50893"/>
    </source>
</evidence>
<dbReference type="InterPro" id="IPR027417">
    <property type="entry name" value="P-loop_NTPase"/>
</dbReference>
<dbReference type="GO" id="GO:0005524">
    <property type="term" value="F:ATP binding"/>
    <property type="evidence" value="ECO:0007669"/>
    <property type="project" value="UniProtKB-KW"/>
</dbReference>
<dbReference type="Pfam" id="PF00005">
    <property type="entry name" value="ABC_tran"/>
    <property type="match status" value="1"/>
</dbReference>
<protein>
    <submittedName>
        <fullName evidence="5">ABC transporter ATP-binding protein</fullName>
    </submittedName>
</protein>
<dbReference type="InterPro" id="IPR003593">
    <property type="entry name" value="AAA+_ATPase"/>
</dbReference>
<dbReference type="SMART" id="SM00382">
    <property type="entry name" value="AAA"/>
    <property type="match status" value="1"/>
</dbReference>
<dbReference type="PROSITE" id="PS50893">
    <property type="entry name" value="ABC_TRANSPORTER_2"/>
    <property type="match status" value="1"/>
</dbReference>
<dbReference type="PANTHER" id="PTHR43158:SF2">
    <property type="entry name" value="SKFA PEPTIDE EXPORT ATP-BINDING PROTEIN SKFE"/>
    <property type="match status" value="1"/>
</dbReference>
<evidence type="ECO:0000313" key="6">
    <source>
        <dbReference type="Proteomes" id="UP001500967"/>
    </source>
</evidence>
<name>A0ABP3EKA9_9ACTN</name>
<accession>A0ABP3EKA9</accession>
<dbReference type="SUPFAM" id="SSF52540">
    <property type="entry name" value="P-loop containing nucleoside triphosphate hydrolases"/>
    <property type="match status" value="1"/>
</dbReference>
<evidence type="ECO:0000256" key="3">
    <source>
        <dbReference type="ARBA" id="ARBA00022840"/>
    </source>
</evidence>
<sequence length="320" mass="34026">MARVLLDGYVPDASRPSAVGRAAVPSVSPVFSVTRGVSVVPDSALKSRSATPRTSYPDPDPDAVLDLAGVTVTRSGNDLLHEIDWQVREDERWVVLGPNGAGKTTLLSVAAARLHPTRGRVAILGEQLGKVDVFELRPRIGLSSASLAERIPADETVADVVVTAAYAVVGRFTEQYDGLDADRGRSLLAQFGVEHLAPRLYGTLSEGERKRVQIARALMTDPEVLMLDEPAAGLDLGGREDLVHRLSVLASDPASPALVLVTHHVEEIPPGITHALLLRQGKVVAAGPLDEALTAQTLSSTFGLALRLDRVDGRYAARAL</sequence>
<keyword evidence="2" id="KW-0547">Nucleotide-binding</keyword>
<dbReference type="CDD" id="cd03225">
    <property type="entry name" value="ABC_cobalt_CbiO_domain1"/>
    <property type="match status" value="1"/>
</dbReference>
<proteinExistence type="predicted"/>
<evidence type="ECO:0000256" key="2">
    <source>
        <dbReference type="ARBA" id="ARBA00022741"/>
    </source>
</evidence>
<organism evidence="5 6">
    <name type="scientific">Cryptosporangium japonicum</name>
    <dbReference type="NCBI Taxonomy" id="80872"/>
    <lineage>
        <taxon>Bacteria</taxon>
        <taxon>Bacillati</taxon>
        <taxon>Actinomycetota</taxon>
        <taxon>Actinomycetes</taxon>
        <taxon>Cryptosporangiales</taxon>
        <taxon>Cryptosporangiaceae</taxon>
        <taxon>Cryptosporangium</taxon>
    </lineage>
</organism>
<dbReference type="InterPro" id="IPR003439">
    <property type="entry name" value="ABC_transporter-like_ATP-bd"/>
</dbReference>
<keyword evidence="3 5" id="KW-0067">ATP-binding</keyword>
<keyword evidence="6" id="KW-1185">Reference proteome</keyword>
<dbReference type="PANTHER" id="PTHR43158">
    <property type="entry name" value="SKFA PEPTIDE EXPORT ATP-BINDING PROTEIN SKFE"/>
    <property type="match status" value="1"/>
</dbReference>
<dbReference type="Gene3D" id="3.40.50.300">
    <property type="entry name" value="P-loop containing nucleotide triphosphate hydrolases"/>
    <property type="match status" value="1"/>
</dbReference>
<comment type="caution">
    <text evidence="5">The sequence shown here is derived from an EMBL/GenBank/DDBJ whole genome shotgun (WGS) entry which is preliminary data.</text>
</comment>
<evidence type="ECO:0000313" key="5">
    <source>
        <dbReference type="EMBL" id="GAA0266960.1"/>
    </source>
</evidence>
<dbReference type="EMBL" id="BAAAGX010000026">
    <property type="protein sequence ID" value="GAA0266960.1"/>
    <property type="molecule type" value="Genomic_DNA"/>
</dbReference>
<gene>
    <name evidence="5" type="ORF">GCM10009539_62230</name>
</gene>
<keyword evidence="1" id="KW-0813">Transport</keyword>
<evidence type="ECO:0000256" key="1">
    <source>
        <dbReference type="ARBA" id="ARBA00022448"/>
    </source>
</evidence>
<dbReference type="InterPro" id="IPR015856">
    <property type="entry name" value="ABC_transpr_CbiO/EcfA_su"/>
</dbReference>